<feature type="modified residue" description="4-aspartylphosphate" evidence="6">
    <location>
        <position position="54"/>
    </location>
</feature>
<evidence type="ECO:0000313" key="11">
    <source>
        <dbReference type="EMBL" id="SIQ21825.1"/>
    </source>
</evidence>
<organism evidence="11 12">
    <name type="scientific">Alkalispirochaeta americana</name>
    <dbReference type="NCBI Taxonomy" id="159291"/>
    <lineage>
        <taxon>Bacteria</taxon>
        <taxon>Pseudomonadati</taxon>
        <taxon>Spirochaetota</taxon>
        <taxon>Spirochaetia</taxon>
        <taxon>Spirochaetales</taxon>
        <taxon>Spirochaetaceae</taxon>
        <taxon>Alkalispirochaeta</taxon>
    </lineage>
</organism>
<dbReference type="SMART" id="SM00448">
    <property type="entry name" value="REC"/>
    <property type="match status" value="1"/>
</dbReference>
<comment type="catalytic activity">
    <reaction evidence="1">
        <text>ATP + protein L-histidine = ADP + protein N-phospho-L-histidine.</text>
        <dbReference type="EC" id="2.7.13.3"/>
    </reaction>
</comment>
<dbReference type="Gene3D" id="3.30.450.20">
    <property type="entry name" value="PAS domain"/>
    <property type="match status" value="1"/>
</dbReference>
<dbReference type="PANTHER" id="PTHR43047:SF64">
    <property type="entry name" value="HISTIDINE KINASE CONTAINING CHEY-HOMOLOGOUS RECEIVER DOMAIN AND PAS DOMAIN-RELATED"/>
    <property type="match status" value="1"/>
</dbReference>
<dbReference type="Gene3D" id="3.30.565.10">
    <property type="entry name" value="Histidine kinase-like ATPase, C-terminal domain"/>
    <property type="match status" value="1"/>
</dbReference>
<dbReference type="CDD" id="cd00130">
    <property type="entry name" value="PAS"/>
    <property type="match status" value="1"/>
</dbReference>
<dbReference type="PANTHER" id="PTHR43047">
    <property type="entry name" value="TWO-COMPONENT HISTIDINE PROTEIN KINASE"/>
    <property type="match status" value="1"/>
</dbReference>
<evidence type="ECO:0000256" key="6">
    <source>
        <dbReference type="PROSITE-ProRule" id="PRU00169"/>
    </source>
</evidence>
<keyword evidence="3 6" id="KW-0597">Phosphoprotein</keyword>
<dbReference type="InterPro" id="IPR011006">
    <property type="entry name" value="CheY-like_superfamily"/>
</dbReference>
<feature type="region of interest" description="Disordered" evidence="7">
    <location>
        <begin position="557"/>
        <end position="578"/>
    </location>
</feature>
<dbReference type="OrthoDB" id="6192248at2"/>
<keyword evidence="4" id="KW-0808">Transferase</keyword>
<evidence type="ECO:0000259" key="10">
    <source>
        <dbReference type="PROSITE" id="PS50112"/>
    </source>
</evidence>
<feature type="region of interest" description="Disordered" evidence="7">
    <location>
        <begin position="625"/>
        <end position="653"/>
    </location>
</feature>
<dbReference type="PROSITE" id="PS50109">
    <property type="entry name" value="HIS_KIN"/>
    <property type="match status" value="1"/>
</dbReference>
<dbReference type="PROSITE" id="PS50110">
    <property type="entry name" value="RESPONSE_REGULATORY"/>
    <property type="match status" value="1"/>
</dbReference>
<dbReference type="InterPro" id="IPR013767">
    <property type="entry name" value="PAS_fold"/>
</dbReference>
<evidence type="ECO:0000313" key="12">
    <source>
        <dbReference type="Proteomes" id="UP000186400"/>
    </source>
</evidence>
<dbReference type="SUPFAM" id="SSF47384">
    <property type="entry name" value="Homodimeric domain of signal transducing histidine kinase"/>
    <property type="match status" value="1"/>
</dbReference>
<proteinExistence type="predicted"/>
<dbReference type="PRINTS" id="PR00344">
    <property type="entry name" value="BCTRLSENSOR"/>
</dbReference>
<dbReference type="CDD" id="cd00082">
    <property type="entry name" value="HisKA"/>
    <property type="match status" value="1"/>
</dbReference>
<dbReference type="PROSITE" id="PS50112">
    <property type="entry name" value="PAS"/>
    <property type="match status" value="1"/>
</dbReference>
<dbReference type="InterPro" id="IPR036097">
    <property type="entry name" value="HisK_dim/P_sf"/>
</dbReference>
<dbReference type="Pfam" id="PF00989">
    <property type="entry name" value="PAS"/>
    <property type="match status" value="1"/>
</dbReference>
<dbReference type="SMART" id="SM00388">
    <property type="entry name" value="HisKA"/>
    <property type="match status" value="1"/>
</dbReference>
<evidence type="ECO:0000256" key="3">
    <source>
        <dbReference type="ARBA" id="ARBA00022553"/>
    </source>
</evidence>
<feature type="domain" description="Histidine kinase" evidence="8">
    <location>
        <begin position="265"/>
        <end position="491"/>
    </location>
</feature>
<dbReference type="Gene3D" id="1.10.287.130">
    <property type="match status" value="1"/>
</dbReference>
<dbReference type="NCBIfam" id="TIGR00229">
    <property type="entry name" value="sensory_box"/>
    <property type="match status" value="1"/>
</dbReference>
<dbReference type="Gene3D" id="3.40.50.2300">
    <property type="match status" value="1"/>
</dbReference>
<protein>
    <recommendedName>
        <fullName evidence="2">histidine kinase</fullName>
        <ecNumber evidence="2">2.7.13.3</ecNumber>
    </recommendedName>
</protein>
<dbReference type="Pfam" id="PF00072">
    <property type="entry name" value="Response_reg"/>
    <property type="match status" value="1"/>
</dbReference>
<dbReference type="CDD" id="cd17534">
    <property type="entry name" value="REC_DC-like"/>
    <property type="match status" value="1"/>
</dbReference>
<evidence type="ECO:0000259" key="9">
    <source>
        <dbReference type="PROSITE" id="PS50110"/>
    </source>
</evidence>
<dbReference type="SUPFAM" id="SSF52172">
    <property type="entry name" value="CheY-like"/>
    <property type="match status" value="1"/>
</dbReference>
<dbReference type="FunFam" id="3.30.565.10:FF:000010">
    <property type="entry name" value="Sensor histidine kinase RcsC"/>
    <property type="match status" value="1"/>
</dbReference>
<dbReference type="InterPro" id="IPR003594">
    <property type="entry name" value="HATPase_dom"/>
</dbReference>
<dbReference type="CDD" id="cd16922">
    <property type="entry name" value="HATPase_EvgS-ArcB-TorS-like"/>
    <property type="match status" value="1"/>
</dbReference>
<evidence type="ECO:0000259" key="8">
    <source>
        <dbReference type="PROSITE" id="PS50109"/>
    </source>
</evidence>
<dbReference type="InterPro" id="IPR004358">
    <property type="entry name" value="Sig_transdc_His_kin-like_C"/>
</dbReference>
<dbReference type="Proteomes" id="UP000186400">
    <property type="component" value="Unassembled WGS sequence"/>
</dbReference>
<reference evidence="11 12" key="1">
    <citation type="submission" date="2017-01" db="EMBL/GenBank/DDBJ databases">
        <authorList>
            <person name="Mah S.A."/>
            <person name="Swanson W.J."/>
            <person name="Moy G.W."/>
            <person name="Vacquier V.D."/>
        </authorList>
    </citation>
    <scope>NUCLEOTIDE SEQUENCE [LARGE SCALE GENOMIC DNA]</scope>
    <source>
        <strain evidence="11 12">ASpG1</strain>
    </source>
</reference>
<dbReference type="InterPro" id="IPR035965">
    <property type="entry name" value="PAS-like_dom_sf"/>
</dbReference>
<evidence type="ECO:0000256" key="7">
    <source>
        <dbReference type="SAM" id="MobiDB-lite"/>
    </source>
</evidence>
<dbReference type="EC" id="2.7.13.3" evidence="2"/>
<dbReference type="SUPFAM" id="SSF55785">
    <property type="entry name" value="PYP-like sensor domain (PAS domain)"/>
    <property type="match status" value="1"/>
</dbReference>
<dbReference type="SUPFAM" id="SSF55874">
    <property type="entry name" value="ATPase domain of HSP90 chaperone/DNA topoisomerase II/histidine kinase"/>
    <property type="match status" value="1"/>
</dbReference>
<feature type="domain" description="Response regulatory" evidence="9">
    <location>
        <begin position="4"/>
        <end position="119"/>
    </location>
</feature>
<keyword evidence="5" id="KW-0418">Kinase</keyword>
<dbReference type="AlphaFoldDB" id="A0A1N6QZ11"/>
<dbReference type="EMBL" id="FTMS01000005">
    <property type="protein sequence ID" value="SIQ21825.1"/>
    <property type="molecule type" value="Genomic_DNA"/>
</dbReference>
<dbReference type="InterPro" id="IPR000014">
    <property type="entry name" value="PAS"/>
</dbReference>
<dbReference type="GO" id="GO:0000155">
    <property type="term" value="F:phosphorelay sensor kinase activity"/>
    <property type="evidence" value="ECO:0007669"/>
    <property type="project" value="InterPro"/>
</dbReference>
<dbReference type="InterPro" id="IPR036890">
    <property type="entry name" value="HATPase_C_sf"/>
</dbReference>
<dbReference type="RefSeq" id="WP_076488246.1">
    <property type="nucleotide sequence ID" value="NZ_FTMS01000005.1"/>
</dbReference>
<dbReference type="Pfam" id="PF02518">
    <property type="entry name" value="HATPase_c"/>
    <property type="match status" value="1"/>
</dbReference>
<dbReference type="InterPro" id="IPR003661">
    <property type="entry name" value="HisK_dim/P_dom"/>
</dbReference>
<evidence type="ECO:0000256" key="5">
    <source>
        <dbReference type="ARBA" id="ARBA00022777"/>
    </source>
</evidence>
<evidence type="ECO:0000256" key="4">
    <source>
        <dbReference type="ARBA" id="ARBA00022679"/>
    </source>
</evidence>
<feature type="domain" description="PAS" evidence="10">
    <location>
        <begin position="131"/>
        <end position="178"/>
    </location>
</feature>
<evidence type="ECO:0000256" key="2">
    <source>
        <dbReference type="ARBA" id="ARBA00012438"/>
    </source>
</evidence>
<gene>
    <name evidence="11" type="ORF">SAMN05920897_105105</name>
</gene>
<dbReference type="Pfam" id="PF00512">
    <property type="entry name" value="HisKA"/>
    <property type="match status" value="1"/>
</dbReference>
<dbReference type="GO" id="GO:0006355">
    <property type="term" value="P:regulation of DNA-templated transcription"/>
    <property type="evidence" value="ECO:0007669"/>
    <property type="project" value="InterPro"/>
</dbReference>
<evidence type="ECO:0000256" key="1">
    <source>
        <dbReference type="ARBA" id="ARBA00000085"/>
    </source>
</evidence>
<dbReference type="SMART" id="SM00091">
    <property type="entry name" value="PAS"/>
    <property type="match status" value="1"/>
</dbReference>
<dbReference type="SMART" id="SM00387">
    <property type="entry name" value="HATPase_c"/>
    <property type="match status" value="1"/>
</dbReference>
<sequence>MVASILIVEDERIVALDIQTRLESLGFRVVGIARDGDTALALAQSESPDLALMDIQIVGELDGIMVAERIRERFGIPSIFLTAFSDRQNLARAKEAQAYGYLLKPFQERELVISIEMALFKHYAEQNLRIQRAILDATMNTIDDGVLTTSSNETVILINAAAEKLLGWKREDALGESLPDVLVVQETPDILDEMPGRVVRLRRKNGTSFPAQLSRIPVEDCGLSGGAWVIVFRDVTKPLEYQQKLIASRDAAESAARAKSEFMARMSHEFRTPLNAILGMTRLMRDSPDDPSFQEYLRITHSSAETMIRLVTDILDFSTYEAGFGRLLQDPFSLTELVQSTVQAHAPEAMARGIRLALVEAAPIPGEVQGDPQRIRQILNNLLSNAIKFTPSGEVIVSLSVSRGSSDDIPAGQARVELQVEDTGVGIPDEHRESAFEAFLQLEDSRTRTAGGTGLGLAIARRFAHAMGGDITLQSRENGGTRACCSLTLPTCLEDDPELMPDFSGITVAVSDHLISRVITPWITRYGGAVVAREEDLPPGGVLLLGFDEYRTCASGRVSGEGAGEGDDPADRGDSGKWGGVAERVIVIGPARERRSLSGHGDSLCYVAEPVTARSIISVLSRGCEDSSWADPNPGGSGKNQEELPEAPPVPEPFKRLLDLLDQEKVSEAAAYAKRQRHALEGKSTPGLGNSEVFFRVYLLLRRGNIRGARSVITEAIHGIG</sequence>
<dbReference type="InterPro" id="IPR005467">
    <property type="entry name" value="His_kinase_dom"/>
</dbReference>
<dbReference type="InterPro" id="IPR001789">
    <property type="entry name" value="Sig_transdc_resp-reg_receiver"/>
</dbReference>
<name>A0A1N6QZ11_9SPIO</name>
<accession>A0A1N6QZ11</accession>
<dbReference type="STRING" id="159291.SAMN05920897_105105"/>
<keyword evidence="12" id="KW-1185">Reference proteome</keyword>